<keyword evidence="2" id="KW-1185">Reference proteome</keyword>
<organism evidence="1 2">
    <name type="scientific">Araneus ventricosus</name>
    <name type="common">Orbweaver spider</name>
    <name type="synonym">Epeira ventricosa</name>
    <dbReference type="NCBI Taxonomy" id="182803"/>
    <lineage>
        <taxon>Eukaryota</taxon>
        <taxon>Metazoa</taxon>
        <taxon>Ecdysozoa</taxon>
        <taxon>Arthropoda</taxon>
        <taxon>Chelicerata</taxon>
        <taxon>Arachnida</taxon>
        <taxon>Araneae</taxon>
        <taxon>Araneomorphae</taxon>
        <taxon>Entelegynae</taxon>
        <taxon>Araneoidea</taxon>
        <taxon>Araneidae</taxon>
        <taxon>Araneus</taxon>
    </lineage>
</organism>
<reference evidence="1 2" key="1">
    <citation type="journal article" date="2019" name="Sci. Rep.">
        <title>Orb-weaving spider Araneus ventricosus genome elucidates the spidroin gene catalogue.</title>
        <authorList>
            <person name="Kono N."/>
            <person name="Nakamura H."/>
            <person name="Ohtoshi R."/>
            <person name="Moran D.A.P."/>
            <person name="Shinohara A."/>
            <person name="Yoshida Y."/>
            <person name="Fujiwara M."/>
            <person name="Mori M."/>
            <person name="Tomita M."/>
            <person name="Arakawa K."/>
        </authorList>
    </citation>
    <scope>NUCLEOTIDE SEQUENCE [LARGE SCALE GENOMIC DNA]</scope>
</reference>
<accession>A0A4Y2Q319</accession>
<protein>
    <submittedName>
        <fullName evidence="1">Uncharacterized protein</fullName>
    </submittedName>
</protein>
<evidence type="ECO:0000313" key="2">
    <source>
        <dbReference type="Proteomes" id="UP000499080"/>
    </source>
</evidence>
<feature type="non-terminal residue" evidence="1">
    <location>
        <position position="1"/>
    </location>
</feature>
<evidence type="ECO:0000313" key="1">
    <source>
        <dbReference type="EMBL" id="GBN57543.1"/>
    </source>
</evidence>
<dbReference type="AlphaFoldDB" id="A0A4Y2Q319"/>
<name>A0A4Y2Q319_ARAVE</name>
<gene>
    <name evidence="1" type="ORF">AVEN_269679_1</name>
</gene>
<comment type="caution">
    <text evidence="1">The sequence shown here is derived from an EMBL/GenBank/DDBJ whole genome shotgun (WGS) entry which is preliminary data.</text>
</comment>
<dbReference type="EMBL" id="BGPR01296814">
    <property type="protein sequence ID" value="GBN57543.1"/>
    <property type="molecule type" value="Genomic_DNA"/>
</dbReference>
<sequence length="66" mass="7875">NMPWFARNNDIQKDLLLTTVTDFHKKLSKKFFEKLDNNGNEALKEIAVYDSRDPNNVRRPRRLIND</sequence>
<dbReference type="Proteomes" id="UP000499080">
    <property type="component" value="Unassembled WGS sequence"/>
</dbReference>
<proteinExistence type="predicted"/>